<dbReference type="InterPro" id="IPR037198">
    <property type="entry name" value="MutL_C_sf"/>
</dbReference>
<dbReference type="Proteomes" id="UP000663859">
    <property type="component" value="Unassembled WGS sequence"/>
</dbReference>
<evidence type="ECO:0000256" key="6">
    <source>
        <dbReference type="SAM" id="MobiDB-lite"/>
    </source>
</evidence>
<keyword evidence="4 5" id="KW-0234">DNA repair</keyword>
<evidence type="ECO:0000259" key="7">
    <source>
        <dbReference type="SMART" id="SM00853"/>
    </source>
</evidence>
<feature type="domain" description="DNA mismatch repair protein S5" evidence="8">
    <location>
        <begin position="210"/>
        <end position="327"/>
    </location>
</feature>
<dbReference type="PANTHER" id="PTHR10073:SF12">
    <property type="entry name" value="DNA MISMATCH REPAIR PROTEIN MLH1"/>
    <property type="match status" value="1"/>
</dbReference>
<evidence type="ECO:0000256" key="1">
    <source>
        <dbReference type="ARBA" id="ARBA00006082"/>
    </source>
</evidence>
<evidence type="ECO:0000259" key="8">
    <source>
        <dbReference type="SMART" id="SM01340"/>
    </source>
</evidence>
<keyword evidence="3 5" id="KW-0227">DNA damage</keyword>
<dbReference type="PANTHER" id="PTHR10073">
    <property type="entry name" value="DNA MISMATCH REPAIR PROTEIN MLH, PMS, MUTL"/>
    <property type="match status" value="1"/>
</dbReference>
<dbReference type="NCBIfam" id="TIGR00585">
    <property type="entry name" value="mutl"/>
    <property type="match status" value="1"/>
</dbReference>
<dbReference type="GO" id="GO:0005524">
    <property type="term" value="F:ATP binding"/>
    <property type="evidence" value="ECO:0007669"/>
    <property type="project" value="InterPro"/>
</dbReference>
<protein>
    <recommendedName>
        <fullName evidence="2 5">DNA mismatch repair protein MutL</fullName>
    </recommendedName>
</protein>
<reference evidence="9" key="1">
    <citation type="submission" date="2021-02" db="EMBL/GenBank/DDBJ databases">
        <authorList>
            <person name="Cremers G."/>
            <person name="Picone N."/>
        </authorList>
    </citation>
    <scope>NUCLEOTIDE SEQUENCE</scope>
    <source>
        <strain evidence="9">PQ17</strain>
    </source>
</reference>
<proteinExistence type="inferred from homology"/>
<dbReference type="InterPro" id="IPR020667">
    <property type="entry name" value="DNA_mismatch_repair_MutL"/>
</dbReference>
<dbReference type="EMBL" id="CAJNOB010000001">
    <property type="protein sequence ID" value="CAF0689175.1"/>
    <property type="molecule type" value="Genomic_DNA"/>
</dbReference>
<dbReference type="SMART" id="SM00853">
    <property type="entry name" value="MutL_C"/>
    <property type="match status" value="1"/>
</dbReference>
<dbReference type="CDD" id="cd00782">
    <property type="entry name" value="MutL_Trans"/>
    <property type="match status" value="1"/>
</dbReference>
<dbReference type="InterPro" id="IPR002099">
    <property type="entry name" value="MutL/Mlh/PMS"/>
</dbReference>
<dbReference type="CDD" id="cd16926">
    <property type="entry name" value="HATPase_MutL-MLH-PMS-like"/>
    <property type="match status" value="1"/>
</dbReference>
<dbReference type="FunFam" id="3.30.565.10:FF:000003">
    <property type="entry name" value="DNA mismatch repair endonuclease MutL"/>
    <property type="match status" value="1"/>
</dbReference>
<dbReference type="Pfam" id="PF08676">
    <property type="entry name" value="MutL_C"/>
    <property type="match status" value="1"/>
</dbReference>
<accession>A0A8J2FML2</accession>
<dbReference type="InterPro" id="IPR013507">
    <property type="entry name" value="DNA_mismatch_S5_2-like"/>
</dbReference>
<evidence type="ECO:0000256" key="4">
    <source>
        <dbReference type="ARBA" id="ARBA00023204"/>
    </source>
</evidence>
<dbReference type="Pfam" id="PF13589">
    <property type="entry name" value="HATPase_c_3"/>
    <property type="match status" value="1"/>
</dbReference>
<dbReference type="Gene3D" id="3.30.1540.20">
    <property type="entry name" value="MutL, C-terminal domain, dimerisation subdomain"/>
    <property type="match status" value="1"/>
</dbReference>
<dbReference type="Pfam" id="PF01119">
    <property type="entry name" value="DNA_mis_repair"/>
    <property type="match status" value="1"/>
</dbReference>
<feature type="domain" description="MutL C-terminal dimerisation" evidence="7">
    <location>
        <begin position="397"/>
        <end position="541"/>
    </location>
</feature>
<dbReference type="InterPro" id="IPR042120">
    <property type="entry name" value="MutL_C_dimsub"/>
</dbReference>
<keyword evidence="10" id="KW-1185">Reference proteome</keyword>
<dbReference type="InterPro" id="IPR014790">
    <property type="entry name" value="MutL_C"/>
</dbReference>
<dbReference type="InterPro" id="IPR014721">
    <property type="entry name" value="Ribsml_uS5_D2-typ_fold_subgr"/>
</dbReference>
<dbReference type="HAMAP" id="MF_00149">
    <property type="entry name" value="DNA_mis_repair"/>
    <property type="match status" value="1"/>
</dbReference>
<feature type="compositionally biased region" description="Basic and acidic residues" evidence="6">
    <location>
        <begin position="348"/>
        <end position="357"/>
    </location>
</feature>
<dbReference type="Gene3D" id="3.30.565.10">
    <property type="entry name" value="Histidine kinase-like ATPase, C-terminal domain"/>
    <property type="match status" value="1"/>
</dbReference>
<evidence type="ECO:0000313" key="9">
    <source>
        <dbReference type="EMBL" id="CAF0689175.1"/>
    </source>
</evidence>
<sequence>MGDRIRILPDWVANQIAAGEVVERPASVLKELVENSLDAGASCIEVHTRSAGRWFVEVSDDGCGMSRNDALLCLERHATSKLARAEDLRRIVTYGFRGEALPSIAAVSRLTLRTREKEAPVGVEVETEAGKIRAVREAGRAAGTTVTVSSLFFNVPARRKFLRSPATERGHLQQILYQFALACPSVSFRWIQEGRKEIFWPACGSRQQRLEVLMGKEWVQELVPVQAREKACIIEGWVGRPTVVAQRAQEWFFVNGRPVVNRLLSWVVREVIRTHLMRGQYVPVFLWLQFPPEWVDVNVHPAKREIRLVEEKRIESLLNEALSCALRGSVRTATVGFPAGSPEGESPQDARLKEDPSGLRPQPGSAFSLSWDKGKAQKPVSSSDDGTLLETGERLRFRGRLGDLYLLVESRQGLLVIDQHAAHERVLFEKLLKESGSGQVPSQRLLLPVTVHLSPLEAALVGDHRALLARFGLEIHSLGGQSFLITAIPAWAKGAEPARLVSEVASALAEGGDGNPLETETLRHRVATIVCRQAIKSGDSLEQWEVERLIEDLWACQDPFHCPHGRPTMVEIGFGELEKRLGRTGPRGVAHS</sequence>
<dbReference type="AlphaFoldDB" id="A0A8J2FML2"/>
<dbReference type="InterPro" id="IPR014762">
    <property type="entry name" value="DNA_mismatch_repair_CS"/>
</dbReference>
<evidence type="ECO:0000256" key="3">
    <source>
        <dbReference type="ARBA" id="ARBA00022763"/>
    </source>
</evidence>
<comment type="function">
    <text evidence="5">This protein is involved in the repair of mismatches in DNA. It is required for dam-dependent methyl-directed DNA mismatch repair. May act as a 'molecular matchmaker', a protein that promotes the formation of a stable complex between two or more DNA-binding proteins in an ATP-dependent manner without itself being part of a final effector complex.</text>
</comment>
<dbReference type="Gene3D" id="3.30.1370.100">
    <property type="entry name" value="MutL, C-terminal domain, regulatory subdomain"/>
    <property type="match status" value="1"/>
</dbReference>
<dbReference type="PROSITE" id="PS00058">
    <property type="entry name" value="DNA_MISMATCH_REPAIR_1"/>
    <property type="match status" value="1"/>
</dbReference>
<dbReference type="SUPFAM" id="SSF54211">
    <property type="entry name" value="Ribosomal protein S5 domain 2-like"/>
    <property type="match status" value="1"/>
</dbReference>
<feature type="region of interest" description="Disordered" evidence="6">
    <location>
        <begin position="336"/>
        <end position="387"/>
    </location>
</feature>
<dbReference type="GO" id="GO:0030983">
    <property type="term" value="F:mismatched DNA binding"/>
    <property type="evidence" value="ECO:0007669"/>
    <property type="project" value="InterPro"/>
</dbReference>
<organism evidence="9 10">
    <name type="scientific">Candidatus Methylacidithermus pantelleriae</name>
    <dbReference type="NCBI Taxonomy" id="2744239"/>
    <lineage>
        <taxon>Bacteria</taxon>
        <taxon>Pseudomonadati</taxon>
        <taxon>Verrucomicrobiota</taxon>
        <taxon>Methylacidiphilae</taxon>
        <taxon>Methylacidiphilales</taxon>
        <taxon>Methylacidiphilaceae</taxon>
        <taxon>Candidatus Methylacidithermus</taxon>
    </lineage>
</organism>
<dbReference type="InterPro" id="IPR042121">
    <property type="entry name" value="MutL_C_regsub"/>
</dbReference>
<name>A0A8J2FML2_9BACT</name>
<dbReference type="InterPro" id="IPR020568">
    <property type="entry name" value="Ribosomal_Su5_D2-typ_SF"/>
</dbReference>
<dbReference type="GO" id="GO:0016887">
    <property type="term" value="F:ATP hydrolysis activity"/>
    <property type="evidence" value="ECO:0007669"/>
    <property type="project" value="InterPro"/>
</dbReference>
<evidence type="ECO:0000256" key="2">
    <source>
        <dbReference type="ARBA" id="ARBA00021975"/>
    </source>
</evidence>
<dbReference type="GO" id="GO:0140664">
    <property type="term" value="F:ATP-dependent DNA damage sensor activity"/>
    <property type="evidence" value="ECO:0007669"/>
    <property type="project" value="InterPro"/>
</dbReference>
<dbReference type="InterPro" id="IPR038973">
    <property type="entry name" value="MutL/Mlh/Pms-like"/>
</dbReference>
<dbReference type="GO" id="GO:0032300">
    <property type="term" value="C:mismatch repair complex"/>
    <property type="evidence" value="ECO:0007669"/>
    <property type="project" value="InterPro"/>
</dbReference>
<gene>
    <name evidence="5 9" type="primary">mutL</name>
    <name evidence="9" type="ORF">MPNT_10135</name>
</gene>
<dbReference type="SUPFAM" id="SSF55874">
    <property type="entry name" value="ATPase domain of HSP90 chaperone/DNA topoisomerase II/histidine kinase"/>
    <property type="match status" value="1"/>
</dbReference>
<dbReference type="SMART" id="SM01340">
    <property type="entry name" value="DNA_mis_repair"/>
    <property type="match status" value="1"/>
</dbReference>
<comment type="caution">
    <text evidence="9">The sequence shown here is derived from an EMBL/GenBank/DDBJ whole genome shotgun (WGS) entry which is preliminary data.</text>
</comment>
<dbReference type="SUPFAM" id="SSF118116">
    <property type="entry name" value="DNA mismatch repair protein MutL"/>
    <property type="match status" value="1"/>
</dbReference>
<comment type="similarity">
    <text evidence="1 5">Belongs to the DNA mismatch repair MutL/HexB family.</text>
</comment>
<dbReference type="InterPro" id="IPR036890">
    <property type="entry name" value="HATPase_C_sf"/>
</dbReference>
<dbReference type="GO" id="GO:0006298">
    <property type="term" value="P:mismatch repair"/>
    <property type="evidence" value="ECO:0007669"/>
    <property type="project" value="UniProtKB-UniRule"/>
</dbReference>
<dbReference type="RefSeq" id="WP_174581642.1">
    <property type="nucleotide sequence ID" value="NZ_CAJNOB010000001.1"/>
</dbReference>
<evidence type="ECO:0000256" key="5">
    <source>
        <dbReference type="HAMAP-Rule" id="MF_00149"/>
    </source>
</evidence>
<evidence type="ECO:0000313" key="10">
    <source>
        <dbReference type="Proteomes" id="UP000663859"/>
    </source>
</evidence>
<dbReference type="Gene3D" id="3.30.230.10">
    <property type="match status" value="1"/>
</dbReference>